<protein>
    <submittedName>
        <fullName evidence="1">Lips-9</fullName>
    </submittedName>
</protein>
<dbReference type="OrthoDB" id="5800633at2759"/>
<accession>A0A2A6CYJ1</accession>
<organism evidence="1 2">
    <name type="scientific">Pristionchus pacificus</name>
    <name type="common">Parasitic nematode worm</name>
    <dbReference type="NCBI Taxonomy" id="54126"/>
    <lineage>
        <taxon>Eukaryota</taxon>
        <taxon>Metazoa</taxon>
        <taxon>Ecdysozoa</taxon>
        <taxon>Nematoda</taxon>
        <taxon>Chromadorea</taxon>
        <taxon>Rhabditida</taxon>
        <taxon>Rhabditina</taxon>
        <taxon>Diplogasteromorpha</taxon>
        <taxon>Diplogasteroidea</taxon>
        <taxon>Neodiplogasteridae</taxon>
        <taxon>Pristionchus</taxon>
    </lineage>
</organism>
<dbReference type="Gene3D" id="3.40.50.1820">
    <property type="entry name" value="alpha/beta hydrolase"/>
    <property type="match status" value="1"/>
</dbReference>
<dbReference type="GO" id="GO:0016298">
    <property type="term" value="F:lipase activity"/>
    <property type="evidence" value="ECO:0000318"/>
    <property type="project" value="GO_Central"/>
</dbReference>
<proteinExistence type="predicted"/>
<name>A0A2A6CYJ1_PRIPA</name>
<keyword evidence="2" id="KW-1185">Reference proteome</keyword>
<accession>A0A8R1UAD2</accession>
<dbReference type="PANTHER" id="PTHR32015">
    <property type="entry name" value="FASTING INDUCED LIPASE"/>
    <property type="match status" value="1"/>
</dbReference>
<reference evidence="1" key="2">
    <citation type="submission" date="2022-06" db="UniProtKB">
        <authorList>
            <consortium name="EnsemblMetazoa"/>
        </authorList>
    </citation>
    <scope>IDENTIFICATION</scope>
    <source>
        <strain evidence="1">PS312</strain>
    </source>
</reference>
<reference evidence="2" key="1">
    <citation type="journal article" date="2008" name="Nat. Genet.">
        <title>The Pristionchus pacificus genome provides a unique perspective on nematode lifestyle and parasitism.</title>
        <authorList>
            <person name="Dieterich C."/>
            <person name="Clifton S.W."/>
            <person name="Schuster L.N."/>
            <person name="Chinwalla A."/>
            <person name="Delehaunty K."/>
            <person name="Dinkelacker I."/>
            <person name="Fulton L."/>
            <person name="Fulton R."/>
            <person name="Godfrey J."/>
            <person name="Minx P."/>
            <person name="Mitreva M."/>
            <person name="Roeseler W."/>
            <person name="Tian H."/>
            <person name="Witte H."/>
            <person name="Yang S.P."/>
            <person name="Wilson R.K."/>
            <person name="Sommer R.J."/>
        </authorList>
    </citation>
    <scope>NUCLEOTIDE SEQUENCE [LARGE SCALE GENOMIC DNA]</scope>
    <source>
        <strain evidence="2">PS312</strain>
    </source>
</reference>
<dbReference type="InterPro" id="IPR002918">
    <property type="entry name" value="Lipase_EstA/Esterase_EstB"/>
</dbReference>
<gene>
    <name evidence="1" type="primary">WBGene00101481</name>
</gene>
<dbReference type="GO" id="GO:0016042">
    <property type="term" value="P:lipid catabolic process"/>
    <property type="evidence" value="ECO:0000318"/>
    <property type="project" value="GO_Central"/>
</dbReference>
<dbReference type="InterPro" id="IPR029058">
    <property type="entry name" value="AB_hydrolase_fold"/>
</dbReference>
<dbReference type="Proteomes" id="UP000005239">
    <property type="component" value="Unassembled WGS sequence"/>
</dbReference>
<dbReference type="EnsemblMetazoa" id="PPA11927.1">
    <property type="protein sequence ID" value="PPA11927.1"/>
    <property type="gene ID" value="WBGene00101481"/>
</dbReference>
<evidence type="ECO:0000313" key="1">
    <source>
        <dbReference type="EnsemblMetazoa" id="PPA11927.1"/>
    </source>
</evidence>
<evidence type="ECO:0000313" key="2">
    <source>
        <dbReference type="Proteomes" id="UP000005239"/>
    </source>
</evidence>
<dbReference type="PANTHER" id="PTHR32015:SF5">
    <property type="entry name" value="LIPASE RELATED"/>
    <property type="match status" value="1"/>
</dbReference>
<sequence>MREGAVKKGEENDPRWAEKAQMRLSLALLLFSFSLTSADFSYHFVRWLETYYNFGIKEQLERKDLGAKGAFGGKVNDSDVIRHHPVVFVHGVSDTAGQIMKRAADHFKSQGYTDAELYGTTYFNGAQGDALKWTQYTMKCEYVKQVRALIVSVRLYTGRAVDVISYSLGVPISRKAILGGRCVDTGEDLGAPLTSIVDTYVGVAGPNHGVAQQVGALAIPGCAIPGIPLCNQVNGLYSGNCPQQSTFLNDINSVARYEGRHIYTIASTADHIVGYNVCNQPTSRIAYADGEKVYTNGWNHDDVFKNSYHQQLRMVRDNVIE</sequence>
<dbReference type="AlphaFoldDB" id="A0A2A6CYJ1"/>
<dbReference type="Pfam" id="PF01674">
    <property type="entry name" value="Lipase_2"/>
    <property type="match status" value="1"/>
</dbReference>
<dbReference type="SUPFAM" id="SSF53474">
    <property type="entry name" value="alpha/beta-Hydrolases"/>
    <property type="match status" value="1"/>
</dbReference>